<dbReference type="AlphaFoldDB" id="A0A2T2NCT9"/>
<dbReference type="EMBL" id="KZ678140">
    <property type="protein sequence ID" value="PSN63243.1"/>
    <property type="molecule type" value="Genomic_DNA"/>
</dbReference>
<gene>
    <name evidence="2" type="ORF">BS50DRAFT_108371</name>
</gene>
<accession>A0A2T2NCT9</accession>
<feature type="compositionally biased region" description="Basic and acidic residues" evidence="1">
    <location>
        <begin position="29"/>
        <end position="38"/>
    </location>
</feature>
<dbReference type="Proteomes" id="UP000240883">
    <property type="component" value="Unassembled WGS sequence"/>
</dbReference>
<organism evidence="2 3">
    <name type="scientific">Corynespora cassiicola Philippines</name>
    <dbReference type="NCBI Taxonomy" id="1448308"/>
    <lineage>
        <taxon>Eukaryota</taxon>
        <taxon>Fungi</taxon>
        <taxon>Dikarya</taxon>
        <taxon>Ascomycota</taxon>
        <taxon>Pezizomycotina</taxon>
        <taxon>Dothideomycetes</taxon>
        <taxon>Pleosporomycetidae</taxon>
        <taxon>Pleosporales</taxon>
        <taxon>Corynesporascaceae</taxon>
        <taxon>Corynespora</taxon>
    </lineage>
</organism>
<evidence type="ECO:0000256" key="1">
    <source>
        <dbReference type="SAM" id="MobiDB-lite"/>
    </source>
</evidence>
<keyword evidence="3" id="KW-1185">Reference proteome</keyword>
<evidence type="ECO:0000313" key="3">
    <source>
        <dbReference type="Proteomes" id="UP000240883"/>
    </source>
</evidence>
<proteinExistence type="predicted"/>
<sequence>MTRRSFSHPMPMPPQPIARKMYSAPPNEPKNKGPDARHSCVRRTKSPPRFKRTHHGETRPNAREEGKQLPPVPSTARRYGHQGAEQG</sequence>
<feature type="compositionally biased region" description="Basic residues" evidence="1">
    <location>
        <begin position="39"/>
        <end position="54"/>
    </location>
</feature>
<reference evidence="2 3" key="1">
    <citation type="journal article" date="2018" name="Front. Microbiol.">
        <title>Genome-Wide Analysis of Corynespora cassiicola Leaf Fall Disease Putative Effectors.</title>
        <authorList>
            <person name="Lopez D."/>
            <person name="Ribeiro S."/>
            <person name="Label P."/>
            <person name="Fumanal B."/>
            <person name="Venisse J.S."/>
            <person name="Kohler A."/>
            <person name="de Oliveira R.R."/>
            <person name="Labutti K."/>
            <person name="Lipzen A."/>
            <person name="Lail K."/>
            <person name="Bauer D."/>
            <person name="Ohm R.A."/>
            <person name="Barry K.W."/>
            <person name="Spatafora J."/>
            <person name="Grigoriev I.V."/>
            <person name="Martin F.M."/>
            <person name="Pujade-Renaud V."/>
        </authorList>
    </citation>
    <scope>NUCLEOTIDE SEQUENCE [LARGE SCALE GENOMIC DNA]</scope>
    <source>
        <strain evidence="2 3">Philippines</strain>
    </source>
</reference>
<feature type="compositionally biased region" description="Basic and acidic residues" evidence="1">
    <location>
        <begin position="55"/>
        <end position="67"/>
    </location>
</feature>
<evidence type="ECO:0000313" key="2">
    <source>
        <dbReference type="EMBL" id="PSN63243.1"/>
    </source>
</evidence>
<protein>
    <submittedName>
        <fullName evidence="2">Uncharacterized protein</fullName>
    </submittedName>
</protein>
<feature type="region of interest" description="Disordered" evidence="1">
    <location>
        <begin position="1"/>
        <end position="87"/>
    </location>
</feature>
<name>A0A2T2NCT9_CORCC</name>